<dbReference type="GO" id="GO:0003677">
    <property type="term" value="F:DNA binding"/>
    <property type="evidence" value="ECO:0007669"/>
    <property type="project" value="InterPro"/>
</dbReference>
<evidence type="ECO:0000313" key="7">
    <source>
        <dbReference type="EMBL" id="OJJ57352.1"/>
    </source>
</evidence>
<dbReference type="PANTHER" id="PTHR31001:SF50">
    <property type="entry name" value="ZN(II)2CYS6 TRANSCRIPTION FACTOR (EUROFUNG)"/>
    <property type="match status" value="1"/>
</dbReference>
<name>A0A1L9TD64_9EURO</name>
<dbReference type="STRING" id="1036612.A0A1L9TD64"/>
<protein>
    <recommendedName>
        <fullName evidence="6">Xylanolytic transcriptional activator regulatory domain-containing protein</fullName>
    </recommendedName>
</protein>
<dbReference type="SMART" id="SM00906">
    <property type="entry name" value="Fungal_trans"/>
    <property type="match status" value="1"/>
</dbReference>
<evidence type="ECO:0000313" key="8">
    <source>
        <dbReference type="Proteomes" id="UP000184356"/>
    </source>
</evidence>
<feature type="domain" description="Xylanolytic transcriptional activator regulatory" evidence="6">
    <location>
        <begin position="127"/>
        <end position="202"/>
    </location>
</feature>
<keyword evidence="4" id="KW-0804">Transcription</keyword>
<dbReference type="CDD" id="cd12148">
    <property type="entry name" value="fungal_TF_MHR"/>
    <property type="match status" value="1"/>
</dbReference>
<dbReference type="Proteomes" id="UP000184356">
    <property type="component" value="Unassembled WGS sequence"/>
</dbReference>
<comment type="subcellular location">
    <subcellularLocation>
        <location evidence="1">Nucleus</location>
    </subcellularLocation>
</comment>
<dbReference type="RefSeq" id="XP_040701158.1">
    <property type="nucleotide sequence ID" value="XM_040839828.1"/>
</dbReference>
<keyword evidence="3" id="KW-0805">Transcription regulation</keyword>
<evidence type="ECO:0000259" key="6">
    <source>
        <dbReference type="SMART" id="SM00906"/>
    </source>
</evidence>
<dbReference type="GO" id="GO:0006351">
    <property type="term" value="P:DNA-templated transcription"/>
    <property type="evidence" value="ECO:0007669"/>
    <property type="project" value="InterPro"/>
</dbReference>
<dbReference type="Pfam" id="PF04082">
    <property type="entry name" value="Fungal_trans"/>
    <property type="match status" value="1"/>
</dbReference>
<organism evidence="7 8">
    <name type="scientific">Aspergillus sydowii CBS 593.65</name>
    <dbReference type="NCBI Taxonomy" id="1036612"/>
    <lineage>
        <taxon>Eukaryota</taxon>
        <taxon>Fungi</taxon>
        <taxon>Dikarya</taxon>
        <taxon>Ascomycota</taxon>
        <taxon>Pezizomycotina</taxon>
        <taxon>Eurotiomycetes</taxon>
        <taxon>Eurotiomycetidae</taxon>
        <taxon>Eurotiales</taxon>
        <taxon>Aspergillaceae</taxon>
        <taxon>Aspergillus</taxon>
        <taxon>Aspergillus subgen. Nidulantes</taxon>
    </lineage>
</organism>
<dbReference type="PANTHER" id="PTHR31001">
    <property type="entry name" value="UNCHARACTERIZED TRANSCRIPTIONAL REGULATORY PROTEIN"/>
    <property type="match status" value="1"/>
</dbReference>
<keyword evidence="2" id="KW-0479">Metal-binding</keyword>
<sequence length="428" mass="48159">MASSLDSFHPTPAHRQILCKAFEENVTPVVLIFHKPTIHKLIYSSSIDRAAEAVVFAIYFAAITSMDPTQCLKDLGQDHSSLIQHYRFATQQALARANFMQSQSLPLLQAATLFLTCLRRPGDADFVWAMTAAVVRMAQGLGIHRDGTHFGLSALETEMRRRLWWAIYLLDSQSSEFRGMGPQISEGGSSYDTRFLLNVGDTDLSSELESGRVQQQPPEERVGFTEATFCLVRCEMTVLYRQAHLSPEASPLGERLHRLGQVHSRLQERYLRFCDTSVPIQWVTATVIRLALARSWLLAHIPQETMTVVEIAPGTGNPLREQLLSTAIEVIDFAYLLETDPRTSQWSWLFEGYPQWHAVLVVLTEVCARPQSSLTGRAWAVTVKAVTRWLDTGYRAAGITPKIIFGLMERAAAAQGYIWDGAERKERY</sequence>
<proteinExistence type="predicted"/>
<gene>
    <name evidence="7" type="ORF">ASPSYDRAFT_1051796</name>
</gene>
<dbReference type="AlphaFoldDB" id="A0A1L9TD64"/>
<dbReference type="GeneID" id="63755901"/>
<dbReference type="InterPro" id="IPR007219">
    <property type="entry name" value="XnlR_reg_dom"/>
</dbReference>
<evidence type="ECO:0000256" key="3">
    <source>
        <dbReference type="ARBA" id="ARBA00023015"/>
    </source>
</evidence>
<dbReference type="VEuPathDB" id="FungiDB:ASPSYDRAFT_1051796"/>
<dbReference type="GO" id="GO:0005634">
    <property type="term" value="C:nucleus"/>
    <property type="evidence" value="ECO:0007669"/>
    <property type="project" value="UniProtKB-SubCell"/>
</dbReference>
<evidence type="ECO:0000256" key="5">
    <source>
        <dbReference type="ARBA" id="ARBA00023242"/>
    </source>
</evidence>
<dbReference type="EMBL" id="KV878588">
    <property type="protein sequence ID" value="OJJ57352.1"/>
    <property type="molecule type" value="Genomic_DNA"/>
</dbReference>
<dbReference type="GO" id="GO:0008270">
    <property type="term" value="F:zinc ion binding"/>
    <property type="evidence" value="ECO:0007669"/>
    <property type="project" value="InterPro"/>
</dbReference>
<reference evidence="8" key="1">
    <citation type="journal article" date="2017" name="Genome Biol.">
        <title>Comparative genomics reveals high biological diversity and specific adaptations in the industrially and medically important fungal genus Aspergillus.</title>
        <authorList>
            <person name="de Vries R.P."/>
            <person name="Riley R."/>
            <person name="Wiebenga A."/>
            <person name="Aguilar-Osorio G."/>
            <person name="Amillis S."/>
            <person name="Uchima C.A."/>
            <person name="Anderluh G."/>
            <person name="Asadollahi M."/>
            <person name="Askin M."/>
            <person name="Barry K."/>
            <person name="Battaglia E."/>
            <person name="Bayram O."/>
            <person name="Benocci T."/>
            <person name="Braus-Stromeyer S.A."/>
            <person name="Caldana C."/>
            <person name="Canovas D."/>
            <person name="Cerqueira G.C."/>
            <person name="Chen F."/>
            <person name="Chen W."/>
            <person name="Choi C."/>
            <person name="Clum A."/>
            <person name="Dos Santos R.A."/>
            <person name="Damasio A.R."/>
            <person name="Diallinas G."/>
            <person name="Emri T."/>
            <person name="Fekete E."/>
            <person name="Flipphi M."/>
            <person name="Freyberg S."/>
            <person name="Gallo A."/>
            <person name="Gournas C."/>
            <person name="Habgood R."/>
            <person name="Hainaut M."/>
            <person name="Harispe M.L."/>
            <person name="Henrissat B."/>
            <person name="Hilden K.S."/>
            <person name="Hope R."/>
            <person name="Hossain A."/>
            <person name="Karabika E."/>
            <person name="Karaffa L."/>
            <person name="Karanyi Z."/>
            <person name="Krasevec N."/>
            <person name="Kuo A."/>
            <person name="Kusch H."/>
            <person name="LaButti K."/>
            <person name="Lagendijk E.L."/>
            <person name="Lapidus A."/>
            <person name="Levasseur A."/>
            <person name="Lindquist E."/>
            <person name="Lipzen A."/>
            <person name="Logrieco A.F."/>
            <person name="MacCabe A."/>
            <person name="Maekelae M.R."/>
            <person name="Malavazi I."/>
            <person name="Melin P."/>
            <person name="Meyer V."/>
            <person name="Mielnichuk N."/>
            <person name="Miskei M."/>
            <person name="Molnar A.P."/>
            <person name="Mule G."/>
            <person name="Ngan C.Y."/>
            <person name="Orejas M."/>
            <person name="Orosz E."/>
            <person name="Ouedraogo J.P."/>
            <person name="Overkamp K.M."/>
            <person name="Park H.-S."/>
            <person name="Perrone G."/>
            <person name="Piumi F."/>
            <person name="Punt P.J."/>
            <person name="Ram A.F."/>
            <person name="Ramon A."/>
            <person name="Rauscher S."/>
            <person name="Record E."/>
            <person name="Riano-Pachon D.M."/>
            <person name="Robert V."/>
            <person name="Roehrig J."/>
            <person name="Ruller R."/>
            <person name="Salamov A."/>
            <person name="Salih N.S."/>
            <person name="Samson R.A."/>
            <person name="Sandor E."/>
            <person name="Sanguinetti M."/>
            <person name="Schuetze T."/>
            <person name="Sepcic K."/>
            <person name="Shelest E."/>
            <person name="Sherlock G."/>
            <person name="Sophianopoulou V."/>
            <person name="Squina F.M."/>
            <person name="Sun H."/>
            <person name="Susca A."/>
            <person name="Todd R.B."/>
            <person name="Tsang A."/>
            <person name="Unkles S.E."/>
            <person name="van de Wiele N."/>
            <person name="van Rossen-Uffink D."/>
            <person name="Oliveira J.V."/>
            <person name="Vesth T.C."/>
            <person name="Visser J."/>
            <person name="Yu J.-H."/>
            <person name="Zhou M."/>
            <person name="Andersen M.R."/>
            <person name="Archer D.B."/>
            <person name="Baker S.E."/>
            <person name="Benoit I."/>
            <person name="Brakhage A.A."/>
            <person name="Braus G.H."/>
            <person name="Fischer R."/>
            <person name="Frisvad J.C."/>
            <person name="Goldman G.H."/>
            <person name="Houbraken J."/>
            <person name="Oakley B."/>
            <person name="Pocsi I."/>
            <person name="Scazzocchio C."/>
            <person name="Seiboth B."/>
            <person name="vanKuyk P.A."/>
            <person name="Wortman J."/>
            <person name="Dyer P.S."/>
            <person name="Grigoriev I.V."/>
        </authorList>
    </citation>
    <scope>NUCLEOTIDE SEQUENCE [LARGE SCALE GENOMIC DNA]</scope>
    <source>
        <strain evidence="8">CBS 593.65</strain>
    </source>
</reference>
<dbReference type="OrthoDB" id="3989227at2759"/>
<evidence type="ECO:0000256" key="2">
    <source>
        <dbReference type="ARBA" id="ARBA00022723"/>
    </source>
</evidence>
<evidence type="ECO:0000256" key="4">
    <source>
        <dbReference type="ARBA" id="ARBA00023163"/>
    </source>
</evidence>
<accession>A0A1L9TD64</accession>
<keyword evidence="5" id="KW-0539">Nucleus</keyword>
<evidence type="ECO:0000256" key="1">
    <source>
        <dbReference type="ARBA" id="ARBA00004123"/>
    </source>
</evidence>
<dbReference type="InterPro" id="IPR050613">
    <property type="entry name" value="Sec_Metabolite_Reg"/>
</dbReference>
<keyword evidence="8" id="KW-1185">Reference proteome</keyword>